<dbReference type="InterPro" id="IPR029063">
    <property type="entry name" value="SAM-dependent_MTases_sf"/>
</dbReference>
<dbReference type="NCBIfam" id="TIGR01444">
    <property type="entry name" value="fkbM_fam"/>
    <property type="match status" value="1"/>
</dbReference>
<comment type="caution">
    <text evidence="2">The sequence shown here is derived from an EMBL/GenBank/DDBJ whole genome shotgun (WGS) entry which is preliminary data.</text>
</comment>
<dbReference type="Gene3D" id="1.25.40.10">
    <property type="entry name" value="Tetratricopeptide repeat domain"/>
    <property type="match status" value="1"/>
</dbReference>
<dbReference type="Pfam" id="PF05050">
    <property type="entry name" value="Methyltransf_21"/>
    <property type="match status" value="1"/>
</dbReference>
<dbReference type="InterPro" id="IPR052514">
    <property type="entry name" value="SAM-dependent_MTase"/>
</dbReference>
<dbReference type="PANTHER" id="PTHR34203:SF15">
    <property type="entry name" value="SLL1173 PROTEIN"/>
    <property type="match status" value="1"/>
</dbReference>
<dbReference type="InterPro" id="IPR006342">
    <property type="entry name" value="FkbM_mtfrase"/>
</dbReference>
<dbReference type="GO" id="GO:0032259">
    <property type="term" value="P:methylation"/>
    <property type="evidence" value="ECO:0007669"/>
    <property type="project" value="UniProtKB-KW"/>
</dbReference>
<proteinExistence type="predicted"/>
<name>A0ABT3L8R5_9CYAN</name>
<organism evidence="2 3">
    <name type="scientific">Spirulina subsalsa FACHB-351</name>
    <dbReference type="NCBI Taxonomy" id="234711"/>
    <lineage>
        <taxon>Bacteria</taxon>
        <taxon>Bacillati</taxon>
        <taxon>Cyanobacteriota</taxon>
        <taxon>Cyanophyceae</taxon>
        <taxon>Spirulinales</taxon>
        <taxon>Spirulinaceae</taxon>
        <taxon>Spirulina</taxon>
    </lineage>
</organism>
<protein>
    <submittedName>
        <fullName evidence="2">FkbM family methyltransferase</fullName>
    </submittedName>
</protein>
<dbReference type="Proteomes" id="UP001526426">
    <property type="component" value="Unassembled WGS sequence"/>
</dbReference>
<dbReference type="PANTHER" id="PTHR34203">
    <property type="entry name" value="METHYLTRANSFERASE, FKBM FAMILY PROTEIN"/>
    <property type="match status" value="1"/>
</dbReference>
<dbReference type="SUPFAM" id="SSF53335">
    <property type="entry name" value="S-adenosyl-L-methionine-dependent methyltransferases"/>
    <property type="match status" value="1"/>
</dbReference>
<sequence length="341" mass="38662">MTVFDEALSSIKNLFEKNSHDKCKKACELVLSIQSSNPTALYFSGKLSEVCGDIEEASEYYRQLSLIFPFNNEYMQLAIQTNSACEKDVSILQNEIEKSKASILNFPNRPSLRYCKNSLGEFAVPSHPSNDQIAVKICQGELFEPEIIDIAKQYIQPGSIAIDVGSNLGQMSLVFSALVGKEGKVYSIEADDYLHHILKVNTQLNQAKNIITLCKAAWESDDCDLCFPIQDFAEYHCYGAYGLNPKLTSSSRMVKTMTIDSLKIDKPVSFMKVDVQGADLFALRGAVETIKRYRFPIIFEYEEEFQEKFNTSFQDYVDYVASINYKFLRTVKDINYIIVPK</sequence>
<dbReference type="EMBL" id="JAIHOM010000096">
    <property type="protein sequence ID" value="MCW6037903.1"/>
    <property type="molecule type" value="Genomic_DNA"/>
</dbReference>
<keyword evidence="2" id="KW-0808">Transferase</keyword>
<dbReference type="SUPFAM" id="SSF48452">
    <property type="entry name" value="TPR-like"/>
    <property type="match status" value="1"/>
</dbReference>
<evidence type="ECO:0000313" key="3">
    <source>
        <dbReference type="Proteomes" id="UP001526426"/>
    </source>
</evidence>
<keyword evidence="3" id="KW-1185">Reference proteome</keyword>
<dbReference type="Gene3D" id="3.40.50.150">
    <property type="entry name" value="Vaccinia Virus protein VP39"/>
    <property type="match status" value="1"/>
</dbReference>
<keyword evidence="2" id="KW-0489">Methyltransferase</keyword>
<reference evidence="2 3" key="1">
    <citation type="submission" date="2021-08" db="EMBL/GenBank/DDBJ databases">
        <title>Draft genome sequence of Spirulina subsalsa with high tolerance to salinity and hype-accumulation of phycocyanin.</title>
        <authorList>
            <person name="Pei H."/>
            <person name="Jiang L."/>
        </authorList>
    </citation>
    <scope>NUCLEOTIDE SEQUENCE [LARGE SCALE GENOMIC DNA]</scope>
    <source>
        <strain evidence="2 3">FACHB-351</strain>
    </source>
</reference>
<evidence type="ECO:0000259" key="1">
    <source>
        <dbReference type="Pfam" id="PF05050"/>
    </source>
</evidence>
<accession>A0ABT3L8R5</accession>
<feature type="domain" description="Methyltransferase FkbM" evidence="1">
    <location>
        <begin position="163"/>
        <end position="327"/>
    </location>
</feature>
<dbReference type="GO" id="GO:0008168">
    <property type="term" value="F:methyltransferase activity"/>
    <property type="evidence" value="ECO:0007669"/>
    <property type="project" value="UniProtKB-KW"/>
</dbReference>
<dbReference type="RefSeq" id="WP_265265783.1">
    <property type="nucleotide sequence ID" value="NZ_JAIHOM010000096.1"/>
</dbReference>
<gene>
    <name evidence="2" type="ORF">K4A83_16715</name>
</gene>
<evidence type="ECO:0000313" key="2">
    <source>
        <dbReference type="EMBL" id="MCW6037903.1"/>
    </source>
</evidence>
<dbReference type="InterPro" id="IPR011990">
    <property type="entry name" value="TPR-like_helical_dom_sf"/>
</dbReference>